<dbReference type="CDD" id="cd00158">
    <property type="entry name" value="RHOD"/>
    <property type="match status" value="1"/>
</dbReference>
<accession>A0A835W998</accession>
<dbReference type="AlphaFoldDB" id="A0A835W998"/>
<organism evidence="3 4">
    <name type="scientific">Chlamydomonas incerta</name>
    <dbReference type="NCBI Taxonomy" id="51695"/>
    <lineage>
        <taxon>Eukaryota</taxon>
        <taxon>Viridiplantae</taxon>
        <taxon>Chlorophyta</taxon>
        <taxon>core chlorophytes</taxon>
        <taxon>Chlorophyceae</taxon>
        <taxon>CS clade</taxon>
        <taxon>Chlamydomonadales</taxon>
        <taxon>Chlamydomonadaceae</taxon>
        <taxon>Chlamydomonas</taxon>
    </lineage>
</organism>
<feature type="compositionally biased region" description="Gly residues" evidence="1">
    <location>
        <begin position="235"/>
        <end position="257"/>
    </location>
</feature>
<evidence type="ECO:0000259" key="2">
    <source>
        <dbReference type="PROSITE" id="PS50206"/>
    </source>
</evidence>
<feature type="domain" description="Rhodanese" evidence="2">
    <location>
        <begin position="136"/>
        <end position="226"/>
    </location>
</feature>
<dbReference type="InterPro" id="IPR001763">
    <property type="entry name" value="Rhodanese-like_dom"/>
</dbReference>
<evidence type="ECO:0000313" key="4">
    <source>
        <dbReference type="Proteomes" id="UP000650467"/>
    </source>
</evidence>
<evidence type="ECO:0000256" key="1">
    <source>
        <dbReference type="SAM" id="MobiDB-lite"/>
    </source>
</evidence>
<name>A0A835W998_CHLIN</name>
<gene>
    <name evidence="3" type="ORF">HXX76_002907</name>
</gene>
<protein>
    <recommendedName>
        <fullName evidence="2">Rhodanese domain-containing protein</fullName>
    </recommendedName>
</protein>
<evidence type="ECO:0000313" key="3">
    <source>
        <dbReference type="EMBL" id="KAG2442828.1"/>
    </source>
</evidence>
<dbReference type="Gene3D" id="3.40.250.10">
    <property type="entry name" value="Rhodanese-like domain"/>
    <property type="match status" value="1"/>
</dbReference>
<dbReference type="EMBL" id="JAEHOC010000004">
    <property type="protein sequence ID" value="KAG2442828.1"/>
    <property type="molecule type" value="Genomic_DNA"/>
</dbReference>
<comment type="caution">
    <text evidence="3">The sequence shown here is derived from an EMBL/GenBank/DDBJ whole genome shotgun (WGS) entry which is preliminary data.</text>
</comment>
<dbReference type="Proteomes" id="UP000650467">
    <property type="component" value="Unassembled WGS sequence"/>
</dbReference>
<dbReference type="InterPro" id="IPR050229">
    <property type="entry name" value="GlpE_sulfurtransferase"/>
</dbReference>
<reference evidence="3" key="1">
    <citation type="journal article" date="2020" name="bioRxiv">
        <title>Comparative genomics of Chlamydomonas.</title>
        <authorList>
            <person name="Craig R.J."/>
            <person name="Hasan A.R."/>
            <person name="Ness R.W."/>
            <person name="Keightley P.D."/>
        </authorList>
    </citation>
    <scope>NUCLEOTIDE SEQUENCE</scope>
    <source>
        <strain evidence="3">SAG 7.73</strain>
    </source>
</reference>
<dbReference type="Pfam" id="PF00581">
    <property type="entry name" value="Rhodanese"/>
    <property type="match status" value="1"/>
</dbReference>
<dbReference type="OrthoDB" id="566238at2759"/>
<dbReference type="SMART" id="SM00450">
    <property type="entry name" value="RHOD"/>
    <property type="match status" value="1"/>
</dbReference>
<dbReference type="PANTHER" id="PTHR43031">
    <property type="entry name" value="FAD-DEPENDENT OXIDOREDUCTASE"/>
    <property type="match status" value="1"/>
</dbReference>
<sequence>MTNGNGLHKAERDIDVSAMLKDWNPLTGSHLMAWGSDSDDETGPQLVELPTAGPAPEYAPSWEDAAAMASGLETQPWIDYRYDSDGEEVGVAVRPGVRAGEAAAAGPSSAYSAEAGFQEVPPHELAERLATGQVSLVLDVRSRAEWEAEGHIAGALCLPLDPELSQAVRAGELDEYKTRPVVVICGSGRRSAQAAVRLSKVFGFTHVTNAAGGMAAWQAAGGQVQRAPPRPAGGASAGGCGCGSSGGGGGGCQNGSK</sequence>
<dbReference type="SUPFAM" id="SSF52821">
    <property type="entry name" value="Rhodanese/Cell cycle control phosphatase"/>
    <property type="match status" value="1"/>
</dbReference>
<feature type="region of interest" description="Disordered" evidence="1">
    <location>
        <begin position="224"/>
        <end position="257"/>
    </location>
</feature>
<keyword evidence="4" id="KW-1185">Reference proteome</keyword>
<dbReference type="PANTHER" id="PTHR43031:SF1">
    <property type="entry name" value="PYRIDINE NUCLEOTIDE-DISULPHIDE OXIDOREDUCTASE"/>
    <property type="match status" value="1"/>
</dbReference>
<dbReference type="InterPro" id="IPR036873">
    <property type="entry name" value="Rhodanese-like_dom_sf"/>
</dbReference>
<proteinExistence type="predicted"/>
<dbReference type="PROSITE" id="PS50206">
    <property type="entry name" value="RHODANESE_3"/>
    <property type="match status" value="1"/>
</dbReference>